<keyword evidence="1" id="KW-1133">Transmembrane helix</keyword>
<name>A0A7H1Q379_9ACTN</name>
<evidence type="ECO:0000256" key="1">
    <source>
        <dbReference type="SAM" id="Phobius"/>
    </source>
</evidence>
<protein>
    <submittedName>
        <fullName evidence="2">Uncharacterized protein</fullName>
    </submittedName>
</protein>
<evidence type="ECO:0000313" key="2">
    <source>
        <dbReference type="EMBL" id="QNT94759.1"/>
    </source>
</evidence>
<dbReference type="KEGG" id="sgf:HEP81_04484"/>
<dbReference type="AlphaFoldDB" id="A0A7H1Q379"/>
<organism evidence="2 3">
    <name type="scientific">Streptomyces griseofuscus</name>
    <dbReference type="NCBI Taxonomy" id="146922"/>
    <lineage>
        <taxon>Bacteria</taxon>
        <taxon>Bacillati</taxon>
        <taxon>Actinomycetota</taxon>
        <taxon>Actinomycetes</taxon>
        <taxon>Kitasatosporales</taxon>
        <taxon>Streptomycetaceae</taxon>
        <taxon>Streptomyces</taxon>
    </lineage>
</organism>
<dbReference type="Proteomes" id="UP000516422">
    <property type="component" value="Chromosome"/>
</dbReference>
<gene>
    <name evidence="2" type="ORF">HEP81_04484</name>
</gene>
<reference evidence="2 3" key="1">
    <citation type="submission" date="2020-04" db="EMBL/GenBank/DDBJ databases">
        <title>Characterization and engineering of Streptomyces griseofuscus DSM40191 as a potential heterologous host for expression of BGCs.</title>
        <authorList>
            <person name="Gren T."/>
            <person name="Whitford C.M."/>
            <person name="Mohite O.S."/>
            <person name="Joergensen T.S."/>
            <person name="Nielsen J.B."/>
            <person name="Lee S.Y."/>
            <person name="Weber T."/>
        </authorList>
    </citation>
    <scope>NUCLEOTIDE SEQUENCE [LARGE SCALE GENOMIC DNA]</scope>
    <source>
        <strain evidence="2 3">DSM 40191</strain>
    </source>
</reference>
<keyword evidence="1" id="KW-0812">Transmembrane</keyword>
<feature type="transmembrane region" description="Helical" evidence="1">
    <location>
        <begin position="41"/>
        <end position="66"/>
    </location>
</feature>
<dbReference type="EMBL" id="CP051006">
    <property type="protein sequence ID" value="QNT94759.1"/>
    <property type="molecule type" value="Genomic_DNA"/>
</dbReference>
<proteinExistence type="predicted"/>
<evidence type="ECO:0000313" key="3">
    <source>
        <dbReference type="Proteomes" id="UP000516422"/>
    </source>
</evidence>
<sequence>MASELPPGRPPRVLNPLWIIALFLGLSETTVGIAAAESSGWVQGLLAVFAVSFPLLVSTVFFLILWQRPEVLYAPGDFPEHVPINTYVDGMRRRAAHDPDIIQAVVNDTLRVVLPAALESPSDASDVLEEAMASAEQALAERVLTVDISPITKAPGDTYRCTVFSTQTVSGFLDALWADALDGFVRPFRYGRDWVLVDRRSKRQLRDLGSDWAWKNAMESDERLLSAVGITPGSHLVAVRLDTPRHHLPHPTEPRATARN</sequence>
<feature type="transmembrane region" description="Helical" evidence="1">
    <location>
        <begin position="12"/>
        <end position="35"/>
    </location>
</feature>
<accession>A0A7H1Q379</accession>
<dbReference type="RefSeq" id="WP_051850696.1">
    <property type="nucleotide sequence ID" value="NZ_CP051006.1"/>
</dbReference>
<dbReference type="GeneID" id="91464039"/>
<keyword evidence="1" id="KW-0472">Membrane</keyword>